<comment type="caution">
    <text evidence="1">The sequence shown here is derived from an EMBL/GenBank/DDBJ whole genome shotgun (WGS) entry which is preliminary data.</text>
</comment>
<dbReference type="AlphaFoldDB" id="A0AA38CVK6"/>
<evidence type="ECO:0000313" key="2">
    <source>
        <dbReference type="Proteomes" id="UP001157161"/>
    </source>
</evidence>
<reference evidence="1" key="1">
    <citation type="journal article" date="2014" name="Int. J. Syst. Evol. Microbiol.">
        <title>Complete genome sequence of Corynebacterium casei LMG S-19264T (=DSM 44701T), isolated from a smear-ripened cheese.</title>
        <authorList>
            <consortium name="US DOE Joint Genome Institute (JGI-PGF)"/>
            <person name="Walter F."/>
            <person name="Albersmeier A."/>
            <person name="Kalinowski J."/>
            <person name="Ruckert C."/>
        </authorList>
    </citation>
    <scope>NUCLEOTIDE SEQUENCE</scope>
    <source>
        <strain evidence="1">NBRC 112290</strain>
    </source>
</reference>
<evidence type="ECO:0000313" key="1">
    <source>
        <dbReference type="EMBL" id="GMA32547.1"/>
    </source>
</evidence>
<reference evidence="1" key="2">
    <citation type="submission" date="2023-02" db="EMBL/GenBank/DDBJ databases">
        <authorList>
            <person name="Sun Q."/>
            <person name="Mori K."/>
        </authorList>
    </citation>
    <scope>NUCLEOTIDE SEQUENCE</scope>
    <source>
        <strain evidence="1">NBRC 112290</strain>
    </source>
</reference>
<protein>
    <submittedName>
        <fullName evidence="1">Uncharacterized protein</fullName>
    </submittedName>
</protein>
<gene>
    <name evidence="1" type="ORF">GCM10025875_25390</name>
</gene>
<keyword evidence="2" id="KW-1185">Reference proteome</keyword>
<organism evidence="1 2">
    <name type="scientific">Litorihabitans aurantiacus</name>
    <dbReference type="NCBI Taxonomy" id="1930061"/>
    <lineage>
        <taxon>Bacteria</taxon>
        <taxon>Bacillati</taxon>
        <taxon>Actinomycetota</taxon>
        <taxon>Actinomycetes</taxon>
        <taxon>Micrococcales</taxon>
        <taxon>Beutenbergiaceae</taxon>
        <taxon>Litorihabitans</taxon>
    </lineage>
</organism>
<dbReference type="EMBL" id="BSUM01000001">
    <property type="protein sequence ID" value="GMA32547.1"/>
    <property type="molecule type" value="Genomic_DNA"/>
</dbReference>
<dbReference type="RefSeq" id="WP_284251224.1">
    <property type="nucleotide sequence ID" value="NZ_BSUM01000001.1"/>
</dbReference>
<proteinExistence type="predicted"/>
<sequence>MTASPSLGPMYERFRQRHPDVRIVLLPDPRSGGSTPASTPPAPVTDELALADDVEHALTHASELLTEVRHALGVVGAVVERWRSGTLRGTVRAVASCDGRAPSLDADDVVRILVSQGWLAGVVRRAPVQVVSARREDGELEIVLSDGDAHLVLEGRVLAVDARTRVALVNPQGVRRG</sequence>
<dbReference type="Proteomes" id="UP001157161">
    <property type="component" value="Unassembled WGS sequence"/>
</dbReference>
<name>A0AA38CVK6_9MICO</name>
<accession>A0AA38CVK6</accession>